<protein>
    <recommendedName>
        <fullName evidence="7">Calpain catalytic domain-containing protein</fullName>
    </recommendedName>
</protein>
<evidence type="ECO:0000256" key="5">
    <source>
        <dbReference type="PIRSR" id="PIRSR622684-1"/>
    </source>
</evidence>
<name>A0A8S2SLJ0_9BILA</name>
<dbReference type="InterPro" id="IPR038765">
    <property type="entry name" value="Papain-like_cys_pep_sf"/>
</dbReference>
<sequence length="66" mass="7830">LESDHAYSILDARQVNSQRLVRLRNPWGEKEWKGAVHDNWTKWPKALRNKLTASSANDGVFWMRMY</sequence>
<evidence type="ECO:0000256" key="3">
    <source>
        <dbReference type="ARBA" id="ARBA00022801"/>
    </source>
</evidence>
<comment type="similarity">
    <text evidence="1">Belongs to the peptidase C2 family.</text>
</comment>
<dbReference type="Proteomes" id="UP000681720">
    <property type="component" value="Unassembled WGS sequence"/>
</dbReference>
<dbReference type="AlphaFoldDB" id="A0A8S2SLJ0"/>
<evidence type="ECO:0000313" key="9">
    <source>
        <dbReference type="EMBL" id="CAF4354386.1"/>
    </source>
</evidence>
<evidence type="ECO:0000313" key="10">
    <source>
        <dbReference type="Proteomes" id="UP000681967"/>
    </source>
</evidence>
<dbReference type="Gene3D" id="3.90.70.10">
    <property type="entry name" value="Cysteine proteinases"/>
    <property type="match status" value="1"/>
</dbReference>
<dbReference type="Pfam" id="PF00648">
    <property type="entry name" value="Peptidase_C2"/>
    <property type="match status" value="1"/>
</dbReference>
<feature type="active site" evidence="5">
    <location>
        <position position="5"/>
    </location>
</feature>
<dbReference type="InterPro" id="IPR022684">
    <property type="entry name" value="Calpain_cysteine_protease"/>
</dbReference>
<keyword evidence="4" id="KW-0788">Thiol protease</keyword>
<dbReference type="EMBL" id="CAJOBH010022403">
    <property type="protein sequence ID" value="CAF4229314.1"/>
    <property type="molecule type" value="Genomic_DNA"/>
</dbReference>
<feature type="domain" description="Calpain catalytic" evidence="7">
    <location>
        <begin position="1"/>
        <end position="66"/>
    </location>
</feature>
<reference evidence="8" key="1">
    <citation type="submission" date="2021-02" db="EMBL/GenBank/DDBJ databases">
        <authorList>
            <person name="Nowell W R."/>
        </authorList>
    </citation>
    <scope>NUCLEOTIDE SEQUENCE</scope>
</reference>
<feature type="active site" evidence="5">
    <location>
        <position position="25"/>
    </location>
</feature>
<evidence type="ECO:0000256" key="6">
    <source>
        <dbReference type="PROSITE-ProRule" id="PRU00239"/>
    </source>
</evidence>
<dbReference type="EMBL" id="CAJOBJ010046786">
    <property type="protein sequence ID" value="CAF4354386.1"/>
    <property type="molecule type" value="Genomic_DNA"/>
</dbReference>
<dbReference type="Proteomes" id="UP000681967">
    <property type="component" value="Unassembled WGS sequence"/>
</dbReference>
<dbReference type="SUPFAM" id="SSF54001">
    <property type="entry name" value="Cysteine proteinases"/>
    <property type="match status" value="1"/>
</dbReference>
<evidence type="ECO:0000256" key="1">
    <source>
        <dbReference type="ARBA" id="ARBA00007623"/>
    </source>
</evidence>
<dbReference type="PROSITE" id="PS50203">
    <property type="entry name" value="CALPAIN_CAT"/>
    <property type="match status" value="1"/>
</dbReference>
<keyword evidence="2" id="KW-0645">Protease</keyword>
<dbReference type="PANTHER" id="PTHR10183:SF379">
    <property type="entry name" value="CALPAIN-5"/>
    <property type="match status" value="1"/>
</dbReference>
<evidence type="ECO:0000256" key="2">
    <source>
        <dbReference type="ARBA" id="ARBA00022670"/>
    </source>
</evidence>
<keyword evidence="3" id="KW-0378">Hydrolase</keyword>
<dbReference type="PANTHER" id="PTHR10183">
    <property type="entry name" value="CALPAIN"/>
    <property type="match status" value="1"/>
</dbReference>
<accession>A0A8S2SLJ0</accession>
<dbReference type="GO" id="GO:0006508">
    <property type="term" value="P:proteolysis"/>
    <property type="evidence" value="ECO:0007669"/>
    <property type="project" value="UniProtKB-KW"/>
</dbReference>
<evidence type="ECO:0000259" key="7">
    <source>
        <dbReference type="PROSITE" id="PS50203"/>
    </source>
</evidence>
<comment type="caution">
    <text evidence="8">The sequence shown here is derived from an EMBL/GenBank/DDBJ whole genome shotgun (WGS) entry which is preliminary data.</text>
</comment>
<comment type="caution">
    <text evidence="6">Lacks conserved residue(s) required for the propagation of feature annotation.</text>
</comment>
<evidence type="ECO:0000313" key="8">
    <source>
        <dbReference type="EMBL" id="CAF4229314.1"/>
    </source>
</evidence>
<organism evidence="8 10">
    <name type="scientific">Rotaria magnacalcarata</name>
    <dbReference type="NCBI Taxonomy" id="392030"/>
    <lineage>
        <taxon>Eukaryota</taxon>
        <taxon>Metazoa</taxon>
        <taxon>Spiralia</taxon>
        <taxon>Gnathifera</taxon>
        <taxon>Rotifera</taxon>
        <taxon>Eurotatoria</taxon>
        <taxon>Bdelloidea</taxon>
        <taxon>Philodinida</taxon>
        <taxon>Philodinidae</taxon>
        <taxon>Rotaria</taxon>
    </lineage>
</organism>
<gene>
    <name evidence="8" type="ORF">BYL167_LOCUS24714</name>
    <name evidence="9" type="ORF">GIL414_LOCUS28112</name>
</gene>
<proteinExistence type="inferred from homology"/>
<feature type="non-terminal residue" evidence="8">
    <location>
        <position position="1"/>
    </location>
</feature>
<dbReference type="InterPro" id="IPR001300">
    <property type="entry name" value="Peptidase_C2_calpain_cat"/>
</dbReference>
<evidence type="ECO:0000256" key="4">
    <source>
        <dbReference type="ARBA" id="ARBA00022807"/>
    </source>
</evidence>
<dbReference type="GO" id="GO:0004198">
    <property type="term" value="F:calcium-dependent cysteine-type endopeptidase activity"/>
    <property type="evidence" value="ECO:0007669"/>
    <property type="project" value="InterPro"/>
</dbReference>